<dbReference type="EMBL" id="AF217448">
    <property type="protein sequence ID" value="AAF33216.1"/>
    <property type="molecule type" value="Genomic_DNA"/>
</dbReference>
<sequence>HCGSCWAITASDAASSFYNIKNNKKVTFSHQQPLDCIRQSSGCKGGHSFLAMQYFVDRKACTAQEYPYKARDETCSHKKCTIETGIKNVIRLEGKRATEHISFKGPFLTSFNITVDFMLYSDGIFNGNCVGKDGYTVLVVGYGLDIKKGRNYWIIKN</sequence>
<dbReference type="GO" id="GO:0006508">
    <property type="term" value="P:proteolysis"/>
    <property type="evidence" value="ECO:0007669"/>
    <property type="project" value="UniProtKB-KW"/>
</dbReference>
<keyword evidence="5" id="KW-0645">Protease</keyword>
<evidence type="ECO:0000256" key="1">
    <source>
        <dbReference type="ARBA" id="ARBA00008455"/>
    </source>
</evidence>
<accession>Q9NHY1</accession>
<feature type="non-terminal residue" evidence="5">
    <location>
        <position position="1"/>
    </location>
</feature>
<protein>
    <submittedName>
        <fullName evidence="5">Cysteine protease cp2</fullName>
    </submittedName>
</protein>
<dbReference type="Gene3D" id="3.90.70.10">
    <property type="entry name" value="Cysteine proteinases"/>
    <property type="match status" value="1"/>
</dbReference>
<evidence type="ECO:0000313" key="5">
    <source>
        <dbReference type="EMBL" id="AAF33216.1"/>
    </source>
</evidence>
<name>Q9NHY1_THECV</name>
<dbReference type="InterPro" id="IPR013128">
    <property type="entry name" value="Peptidase_C1A"/>
</dbReference>
<reference evidence="5" key="1">
    <citation type="submission" date="1999-12" db="EMBL/GenBank/DDBJ databases">
        <title>Cysteine protease gene fragment homologs identified in Theileria cervi from North American elk.</title>
        <authorList>
            <person name="Hsieh M.M."/>
            <person name="Holman P.J."/>
            <person name="Wagner G.G."/>
        </authorList>
    </citation>
    <scope>NUCLEOTIDE SEQUENCE</scope>
</reference>
<dbReference type="InterPro" id="IPR039417">
    <property type="entry name" value="Peptidase_C1A_papain-like"/>
</dbReference>
<evidence type="ECO:0000256" key="3">
    <source>
        <dbReference type="ARBA" id="ARBA00023180"/>
    </source>
</evidence>
<dbReference type="Pfam" id="PF00112">
    <property type="entry name" value="Peptidase_C1"/>
    <property type="match status" value="1"/>
</dbReference>
<dbReference type="SMART" id="SM00645">
    <property type="entry name" value="Pept_C1"/>
    <property type="match status" value="1"/>
</dbReference>
<keyword evidence="3" id="KW-0325">Glycoprotein</keyword>
<dbReference type="InterPro" id="IPR038765">
    <property type="entry name" value="Papain-like_cys_pep_sf"/>
</dbReference>
<dbReference type="CDD" id="cd02248">
    <property type="entry name" value="Peptidase_C1A"/>
    <property type="match status" value="1"/>
</dbReference>
<keyword evidence="5" id="KW-0378">Hydrolase</keyword>
<dbReference type="GO" id="GO:0008234">
    <property type="term" value="F:cysteine-type peptidase activity"/>
    <property type="evidence" value="ECO:0007669"/>
    <property type="project" value="InterPro"/>
</dbReference>
<comment type="similarity">
    <text evidence="1">Belongs to the peptidase C1 family.</text>
</comment>
<organism evidence="5">
    <name type="scientific">Theileria cervi</name>
    <dbReference type="NCBI Taxonomy" id="72148"/>
    <lineage>
        <taxon>Eukaryota</taxon>
        <taxon>Sar</taxon>
        <taxon>Alveolata</taxon>
        <taxon>Apicomplexa</taxon>
        <taxon>Aconoidasida</taxon>
        <taxon>Piroplasmida</taxon>
        <taxon>Theileriidae</taxon>
        <taxon>Theileria</taxon>
    </lineage>
</organism>
<dbReference type="AlphaFoldDB" id="Q9NHY1"/>
<dbReference type="InterPro" id="IPR000668">
    <property type="entry name" value="Peptidase_C1A_C"/>
</dbReference>
<proteinExistence type="inferred from homology"/>
<feature type="domain" description="Peptidase C1A papain C-terminal" evidence="4">
    <location>
        <begin position="1"/>
        <end position="157"/>
    </location>
</feature>
<keyword evidence="2" id="KW-0865">Zymogen</keyword>
<evidence type="ECO:0000256" key="2">
    <source>
        <dbReference type="ARBA" id="ARBA00023145"/>
    </source>
</evidence>
<dbReference type="PANTHER" id="PTHR12411">
    <property type="entry name" value="CYSTEINE PROTEASE FAMILY C1-RELATED"/>
    <property type="match status" value="1"/>
</dbReference>
<feature type="non-terminal residue" evidence="5">
    <location>
        <position position="157"/>
    </location>
</feature>
<dbReference type="SUPFAM" id="SSF54001">
    <property type="entry name" value="Cysteine proteinases"/>
    <property type="match status" value="1"/>
</dbReference>
<evidence type="ECO:0000259" key="4">
    <source>
        <dbReference type="SMART" id="SM00645"/>
    </source>
</evidence>